<dbReference type="GO" id="GO:0003724">
    <property type="term" value="F:RNA helicase activity"/>
    <property type="evidence" value="ECO:0007669"/>
    <property type="project" value="TreeGrafter"/>
</dbReference>
<evidence type="ECO:0000313" key="5">
    <source>
        <dbReference type="EMBL" id="CAF1380983.1"/>
    </source>
</evidence>
<dbReference type="Proteomes" id="UP000663882">
    <property type="component" value="Unassembled WGS sequence"/>
</dbReference>
<dbReference type="SUPFAM" id="SSF52540">
    <property type="entry name" value="P-loop containing nucleoside triphosphate hydrolases"/>
    <property type="match status" value="1"/>
</dbReference>
<reference evidence="6" key="1">
    <citation type="submission" date="2021-02" db="EMBL/GenBank/DDBJ databases">
        <authorList>
            <person name="Nowell W R."/>
        </authorList>
    </citation>
    <scope>NUCLEOTIDE SEQUENCE</scope>
</reference>
<dbReference type="InterPro" id="IPR050079">
    <property type="entry name" value="DEAD_box_RNA_helicase"/>
</dbReference>
<keyword evidence="1" id="KW-0547">Nucleotide-binding</keyword>
<dbReference type="GO" id="GO:0016787">
    <property type="term" value="F:hydrolase activity"/>
    <property type="evidence" value="ECO:0007669"/>
    <property type="project" value="UniProtKB-KW"/>
</dbReference>
<dbReference type="AlphaFoldDB" id="A0A819FYY5"/>
<keyword evidence="2" id="KW-0378">Hydrolase</keyword>
<evidence type="ECO:0000313" key="6">
    <source>
        <dbReference type="EMBL" id="CAF3876003.1"/>
    </source>
</evidence>
<proteinExistence type="predicted"/>
<sequence>MSEEAELHDGVFFVRNSTDEWIDRRFVDELFELYYTDVKWHNIDESKAYCVIPKENVYAINAVCQNLVGKTFKNHEIWRCEDFYKENYRLSRPTKCGLDLKSQEAALRLQPDIVIATSGRLIEHIHNSPSFTLQNIEILVLHEVDREAIIAALRTQTFHYRVIAVAQTKRQCHRMHVMLGLLGFKIGELYSDLSQTQLNRDFFLDI</sequence>
<evidence type="ECO:0000256" key="3">
    <source>
        <dbReference type="ARBA" id="ARBA00022806"/>
    </source>
</evidence>
<keyword evidence="4" id="KW-0067">ATP-binding</keyword>
<accession>A0A819FYY5</accession>
<dbReference type="PANTHER" id="PTHR47959">
    <property type="entry name" value="ATP-DEPENDENT RNA HELICASE RHLE-RELATED"/>
    <property type="match status" value="1"/>
</dbReference>
<gene>
    <name evidence="6" type="ORF">OTI717_LOCUS22495</name>
    <name evidence="5" type="ORF">RFH988_LOCUS33846</name>
</gene>
<dbReference type="EMBL" id="CAJNOO010004432">
    <property type="protein sequence ID" value="CAF1380983.1"/>
    <property type="molecule type" value="Genomic_DNA"/>
</dbReference>
<evidence type="ECO:0000256" key="4">
    <source>
        <dbReference type="ARBA" id="ARBA00022840"/>
    </source>
</evidence>
<dbReference type="Proteomes" id="UP000663823">
    <property type="component" value="Unassembled WGS sequence"/>
</dbReference>
<dbReference type="PANTHER" id="PTHR47959:SF1">
    <property type="entry name" value="ATP-DEPENDENT RNA HELICASE DBPA"/>
    <property type="match status" value="1"/>
</dbReference>
<name>A0A819FYY5_9BILA</name>
<evidence type="ECO:0000313" key="7">
    <source>
        <dbReference type="Proteomes" id="UP000663823"/>
    </source>
</evidence>
<organism evidence="6 7">
    <name type="scientific">Rotaria sordida</name>
    <dbReference type="NCBI Taxonomy" id="392033"/>
    <lineage>
        <taxon>Eukaryota</taxon>
        <taxon>Metazoa</taxon>
        <taxon>Spiralia</taxon>
        <taxon>Gnathifera</taxon>
        <taxon>Rotifera</taxon>
        <taxon>Eurotatoria</taxon>
        <taxon>Bdelloidea</taxon>
        <taxon>Philodinida</taxon>
        <taxon>Philodinidae</taxon>
        <taxon>Rotaria</taxon>
    </lineage>
</organism>
<dbReference type="GO" id="GO:0005829">
    <property type="term" value="C:cytosol"/>
    <property type="evidence" value="ECO:0007669"/>
    <property type="project" value="TreeGrafter"/>
</dbReference>
<comment type="caution">
    <text evidence="6">The sequence shown here is derived from an EMBL/GenBank/DDBJ whole genome shotgun (WGS) entry which is preliminary data.</text>
</comment>
<dbReference type="GO" id="GO:0005524">
    <property type="term" value="F:ATP binding"/>
    <property type="evidence" value="ECO:0007669"/>
    <property type="project" value="UniProtKB-KW"/>
</dbReference>
<evidence type="ECO:0000256" key="1">
    <source>
        <dbReference type="ARBA" id="ARBA00022741"/>
    </source>
</evidence>
<dbReference type="EMBL" id="CAJOAX010003844">
    <property type="protein sequence ID" value="CAF3876003.1"/>
    <property type="molecule type" value="Genomic_DNA"/>
</dbReference>
<keyword evidence="3" id="KW-0347">Helicase</keyword>
<protein>
    <submittedName>
        <fullName evidence="6">Uncharacterized protein</fullName>
    </submittedName>
</protein>
<dbReference type="InterPro" id="IPR027417">
    <property type="entry name" value="P-loop_NTPase"/>
</dbReference>
<dbReference type="OrthoDB" id="10259843at2759"/>
<dbReference type="Gene3D" id="3.40.50.300">
    <property type="entry name" value="P-loop containing nucleotide triphosphate hydrolases"/>
    <property type="match status" value="1"/>
</dbReference>
<evidence type="ECO:0000256" key="2">
    <source>
        <dbReference type="ARBA" id="ARBA00022801"/>
    </source>
</evidence>